<keyword evidence="3" id="KW-1185">Reference proteome</keyword>
<dbReference type="SUPFAM" id="SSF81296">
    <property type="entry name" value="E set domains"/>
    <property type="match status" value="1"/>
</dbReference>
<sequence>MSTTPSLPAGTTLGQSFEYGLDINIGTAGAPNWQNVRRMSAWAPTFPKVTQDDSTYDDRGAPSEGVSGRGFATSFTVQANRSTITGLYLPEVEAIINASRRKGVAAEIDVRFYHKPNSGAPHPTDAGRSRATVEVTRQNTGNAEIDVFAVSLTGKGEYTPIANPWTGWDDNPAPSIAAVTPAAQIAGKQVTIIGDGFLGATDVKFGATSASAFTVVSATTIVATVPAGAAGNVNVTVVTPVGTSPIFAYTRGA</sequence>
<evidence type="ECO:0000313" key="2">
    <source>
        <dbReference type="EMBL" id="MDR6142037.1"/>
    </source>
</evidence>
<reference evidence="2 3" key="1">
    <citation type="submission" date="2023-08" db="EMBL/GenBank/DDBJ databases">
        <title>Functional and genomic diversity of the sorghum phyllosphere microbiome.</title>
        <authorList>
            <person name="Shade A."/>
        </authorList>
    </citation>
    <scope>NUCLEOTIDE SEQUENCE [LARGE SCALE GENOMIC DNA]</scope>
    <source>
        <strain evidence="2 3">SORGH_AS_0445</strain>
    </source>
</reference>
<evidence type="ECO:0000259" key="1">
    <source>
        <dbReference type="Pfam" id="PF01833"/>
    </source>
</evidence>
<feature type="domain" description="IPT/TIG" evidence="1">
    <location>
        <begin position="174"/>
        <end position="240"/>
    </location>
</feature>
<comment type="caution">
    <text evidence="2">The sequence shown here is derived from an EMBL/GenBank/DDBJ whole genome shotgun (WGS) entry which is preliminary data.</text>
</comment>
<dbReference type="InterPro" id="IPR002909">
    <property type="entry name" value="IPT_dom"/>
</dbReference>
<name>A0ABU1HPR7_9MICO</name>
<dbReference type="InterPro" id="IPR014756">
    <property type="entry name" value="Ig_E-set"/>
</dbReference>
<organism evidence="2 3">
    <name type="scientific">Microbacterium foliorum</name>
    <dbReference type="NCBI Taxonomy" id="104336"/>
    <lineage>
        <taxon>Bacteria</taxon>
        <taxon>Bacillati</taxon>
        <taxon>Actinomycetota</taxon>
        <taxon>Actinomycetes</taxon>
        <taxon>Micrococcales</taxon>
        <taxon>Microbacteriaceae</taxon>
        <taxon>Microbacterium</taxon>
    </lineage>
</organism>
<evidence type="ECO:0000313" key="3">
    <source>
        <dbReference type="Proteomes" id="UP001249291"/>
    </source>
</evidence>
<dbReference type="NCBIfam" id="NF047353">
    <property type="entry name" value="tube_lmo2291"/>
    <property type="match status" value="1"/>
</dbReference>
<dbReference type="Gene3D" id="2.60.40.10">
    <property type="entry name" value="Immunoglobulins"/>
    <property type="match status" value="1"/>
</dbReference>
<dbReference type="Pfam" id="PF01833">
    <property type="entry name" value="TIG"/>
    <property type="match status" value="1"/>
</dbReference>
<protein>
    <recommendedName>
        <fullName evidence="1">IPT/TIG domain-containing protein</fullName>
    </recommendedName>
</protein>
<accession>A0ABU1HPR7</accession>
<dbReference type="InterPro" id="IPR013783">
    <property type="entry name" value="Ig-like_fold"/>
</dbReference>
<proteinExistence type="predicted"/>
<dbReference type="RefSeq" id="WP_309689686.1">
    <property type="nucleotide sequence ID" value="NZ_JAVIZQ010000001.1"/>
</dbReference>
<gene>
    <name evidence="2" type="ORF">QE375_001591</name>
</gene>
<dbReference type="Proteomes" id="UP001249291">
    <property type="component" value="Unassembled WGS sequence"/>
</dbReference>
<dbReference type="EMBL" id="JAVIZQ010000001">
    <property type="protein sequence ID" value="MDR6142037.1"/>
    <property type="molecule type" value="Genomic_DNA"/>
</dbReference>